<comment type="caution">
    <text evidence="1">The sequence shown here is derived from an EMBL/GenBank/DDBJ whole genome shotgun (WGS) entry which is preliminary data.</text>
</comment>
<proteinExistence type="predicted"/>
<protein>
    <submittedName>
        <fullName evidence="1">Uncharacterized protein</fullName>
    </submittedName>
</protein>
<accession>A0A9D3ZSN8</accession>
<keyword evidence="2" id="KW-1185">Reference proteome</keyword>
<reference evidence="1 2" key="1">
    <citation type="journal article" date="2021" name="Plant Biotechnol. J.">
        <title>Multi-omics assisted identification of the key and species-specific regulatory components of drought-tolerant mechanisms in Gossypium stocksii.</title>
        <authorList>
            <person name="Yu D."/>
            <person name="Ke L."/>
            <person name="Zhang D."/>
            <person name="Wu Y."/>
            <person name="Sun Y."/>
            <person name="Mei J."/>
            <person name="Sun J."/>
            <person name="Sun Y."/>
        </authorList>
    </citation>
    <scope>NUCLEOTIDE SEQUENCE [LARGE SCALE GENOMIC DNA]</scope>
    <source>
        <strain evidence="2">cv. E1</strain>
        <tissue evidence="1">Leaf</tissue>
    </source>
</reference>
<evidence type="ECO:0000313" key="2">
    <source>
        <dbReference type="Proteomes" id="UP000828251"/>
    </source>
</evidence>
<organism evidence="1 2">
    <name type="scientific">Gossypium stocksii</name>
    <dbReference type="NCBI Taxonomy" id="47602"/>
    <lineage>
        <taxon>Eukaryota</taxon>
        <taxon>Viridiplantae</taxon>
        <taxon>Streptophyta</taxon>
        <taxon>Embryophyta</taxon>
        <taxon>Tracheophyta</taxon>
        <taxon>Spermatophyta</taxon>
        <taxon>Magnoliopsida</taxon>
        <taxon>eudicotyledons</taxon>
        <taxon>Gunneridae</taxon>
        <taxon>Pentapetalae</taxon>
        <taxon>rosids</taxon>
        <taxon>malvids</taxon>
        <taxon>Malvales</taxon>
        <taxon>Malvaceae</taxon>
        <taxon>Malvoideae</taxon>
        <taxon>Gossypium</taxon>
    </lineage>
</organism>
<dbReference type="AlphaFoldDB" id="A0A9D3ZSN8"/>
<evidence type="ECO:0000313" key="1">
    <source>
        <dbReference type="EMBL" id="KAH1064029.1"/>
    </source>
</evidence>
<dbReference type="Proteomes" id="UP000828251">
    <property type="component" value="Unassembled WGS sequence"/>
</dbReference>
<gene>
    <name evidence="1" type="ORF">J1N35_029016</name>
</gene>
<name>A0A9D3ZSN8_9ROSI</name>
<dbReference type="EMBL" id="JAIQCV010000009">
    <property type="protein sequence ID" value="KAH1064029.1"/>
    <property type="molecule type" value="Genomic_DNA"/>
</dbReference>
<sequence>MYGSLGLVYSFLSYIPRFRIMDRAKHHNFFYPSCMLSFWLRVGIETYCISRRDFTKKCGFYTTWGNHYF</sequence>